<dbReference type="RefSeq" id="WP_213111675.1">
    <property type="nucleotide sequence ID" value="NZ_JAGYPJ010000001.1"/>
</dbReference>
<keyword evidence="1" id="KW-0812">Transmembrane</keyword>
<keyword evidence="4" id="KW-1185">Reference proteome</keyword>
<feature type="transmembrane region" description="Helical" evidence="1">
    <location>
        <begin position="191"/>
        <end position="212"/>
    </location>
</feature>
<dbReference type="GO" id="GO:0052621">
    <property type="term" value="F:diguanylate cyclase activity"/>
    <property type="evidence" value="ECO:0007669"/>
    <property type="project" value="TreeGrafter"/>
</dbReference>
<feature type="transmembrane region" description="Helical" evidence="1">
    <location>
        <begin position="64"/>
        <end position="86"/>
    </location>
</feature>
<name>A0A942YM74_9BACI</name>
<proteinExistence type="predicted"/>
<dbReference type="CDD" id="cd01949">
    <property type="entry name" value="GGDEF"/>
    <property type="match status" value="1"/>
</dbReference>
<dbReference type="EMBL" id="JAGYPJ010000001">
    <property type="protein sequence ID" value="MBS4201169.1"/>
    <property type="molecule type" value="Genomic_DNA"/>
</dbReference>
<dbReference type="PANTHER" id="PTHR45138">
    <property type="entry name" value="REGULATORY COMPONENTS OF SENSORY TRANSDUCTION SYSTEM"/>
    <property type="match status" value="1"/>
</dbReference>
<feature type="transmembrane region" description="Helical" evidence="1">
    <location>
        <begin position="156"/>
        <end position="179"/>
    </location>
</feature>
<feature type="transmembrane region" description="Helical" evidence="1">
    <location>
        <begin position="42"/>
        <end position="58"/>
    </location>
</feature>
<evidence type="ECO:0000313" key="4">
    <source>
        <dbReference type="Proteomes" id="UP000682713"/>
    </source>
</evidence>
<protein>
    <submittedName>
        <fullName evidence="3">GGDEF domain-containing protein</fullName>
    </submittedName>
</protein>
<dbReference type="InterPro" id="IPR029787">
    <property type="entry name" value="Nucleotide_cyclase"/>
</dbReference>
<dbReference type="AlphaFoldDB" id="A0A942YM74"/>
<feature type="transmembrane region" description="Helical" evidence="1">
    <location>
        <begin position="124"/>
        <end position="144"/>
    </location>
</feature>
<dbReference type="SUPFAM" id="SSF55073">
    <property type="entry name" value="Nucleotide cyclase"/>
    <property type="match status" value="1"/>
</dbReference>
<sequence length="393" mass="44605">MNIFLDTKTIILLLGIGYLFTIILIFVYGLNHTKGATTKTFFIAKSFQTIVLFCMVYRGEIPDFLSIFLANSLLFIGMSLEVIALLSLQNGLRNKTKMFYFFMNLFGIIGFLLIFLFYNKEYVRIAYCSFITMAILFPVYRMVIGKVPTLLMRTIGSLYLLFIAGNLVRGLTALLSSSISTSFYTPGSYQLISLLSIYLLINLGNIGFFLLIKEKSDSELVRLASYDDLTGTLNRRTFTENAKQYLINYAKKGQPLSYFLFDVDSFKTINDTYGHQVGDQVLQDLTTRIKQYLSKDDLFVRYGGDEFGILMPGKDEGKSNEIAQQITQTFNEVISPNLPVTYTISIGVLTVIPNQYTQLENLYTTCDKALYKAKNNGRNGIFRSQIEEQHAVS</sequence>
<keyword evidence="1" id="KW-1133">Transmembrane helix</keyword>
<feature type="domain" description="GGDEF" evidence="2">
    <location>
        <begin position="254"/>
        <end position="386"/>
    </location>
</feature>
<evidence type="ECO:0000313" key="3">
    <source>
        <dbReference type="EMBL" id="MBS4201169.1"/>
    </source>
</evidence>
<dbReference type="FunFam" id="3.30.70.270:FF:000001">
    <property type="entry name" value="Diguanylate cyclase domain protein"/>
    <property type="match status" value="1"/>
</dbReference>
<dbReference type="PANTHER" id="PTHR45138:SF9">
    <property type="entry name" value="DIGUANYLATE CYCLASE DGCM-RELATED"/>
    <property type="match status" value="1"/>
</dbReference>
<feature type="transmembrane region" description="Helical" evidence="1">
    <location>
        <begin position="98"/>
        <end position="118"/>
    </location>
</feature>
<dbReference type="Gene3D" id="3.30.70.270">
    <property type="match status" value="1"/>
</dbReference>
<evidence type="ECO:0000256" key="1">
    <source>
        <dbReference type="SAM" id="Phobius"/>
    </source>
</evidence>
<dbReference type="Pfam" id="PF00990">
    <property type="entry name" value="GGDEF"/>
    <property type="match status" value="1"/>
</dbReference>
<dbReference type="PROSITE" id="PS50887">
    <property type="entry name" value="GGDEF"/>
    <property type="match status" value="1"/>
</dbReference>
<comment type="caution">
    <text evidence="3">The sequence shown here is derived from an EMBL/GenBank/DDBJ whole genome shotgun (WGS) entry which is preliminary data.</text>
</comment>
<gene>
    <name evidence="3" type="ORF">KHA93_16135</name>
</gene>
<feature type="transmembrane region" description="Helical" evidence="1">
    <location>
        <begin position="12"/>
        <end position="30"/>
    </location>
</feature>
<dbReference type="InterPro" id="IPR043128">
    <property type="entry name" value="Rev_trsase/Diguanyl_cyclase"/>
</dbReference>
<dbReference type="NCBIfam" id="TIGR00254">
    <property type="entry name" value="GGDEF"/>
    <property type="match status" value="1"/>
</dbReference>
<accession>A0A942YM74</accession>
<dbReference type="InterPro" id="IPR000160">
    <property type="entry name" value="GGDEF_dom"/>
</dbReference>
<reference evidence="3 4" key="1">
    <citation type="submission" date="2021-05" db="EMBL/GenBank/DDBJ databases">
        <title>Novel Bacillus species.</title>
        <authorList>
            <person name="Liu G."/>
        </authorList>
    </citation>
    <scope>NUCLEOTIDE SEQUENCE [LARGE SCALE GENOMIC DNA]</scope>
    <source>
        <strain evidence="3 4">FJAT-49732</strain>
    </source>
</reference>
<organism evidence="3 4">
    <name type="scientific">Lederbergia citrisecunda</name>
    <dbReference type="NCBI Taxonomy" id="2833583"/>
    <lineage>
        <taxon>Bacteria</taxon>
        <taxon>Bacillati</taxon>
        <taxon>Bacillota</taxon>
        <taxon>Bacilli</taxon>
        <taxon>Bacillales</taxon>
        <taxon>Bacillaceae</taxon>
        <taxon>Lederbergia</taxon>
    </lineage>
</organism>
<dbReference type="InterPro" id="IPR050469">
    <property type="entry name" value="Diguanylate_Cyclase"/>
</dbReference>
<dbReference type="Proteomes" id="UP000682713">
    <property type="component" value="Unassembled WGS sequence"/>
</dbReference>
<dbReference type="SMART" id="SM00267">
    <property type="entry name" value="GGDEF"/>
    <property type="match status" value="1"/>
</dbReference>
<evidence type="ECO:0000259" key="2">
    <source>
        <dbReference type="PROSITE" id="PS50887"/>
    </source>
</evidence>
<keyword evidence="1" id="KW-0472">Membrane</keyword>